<evidence type="ECO:0000256" key="1">
    <source>
        <dbReference type="SAM" id="MobiDB-lite"/>
    </source>
</evidence>
<feature type="domain" description="HNH" evidence="2">
    <location>
        <begin position="153"/>
        <end position="206"/>
    </location>
</feature>
<proteinExistence type="predicted"/>
<dbReference type="InterPro" id="IPR003615">
    <property type="entry name" value="HNH_nuc"/>
</dbReference>
<evidence type="ECO:0000259" key="2">
    <source>
        <dbReference type="Pfam" id="PF01844"/>
    </source>
</evidence>
<dbReference type="EMBL" id="JAGGKP010000016">
    <property type="protein sequence ID" value="MBP1938497.1"/>
    <property type="molecule type" value="Genomic_DNA"/>
</dbReference>
<name>A0ABS4H889_9BACL</name>
<comment type="caution">
    <text evidence="3">The sequence shown here is derived from an EMBL/GenBank/DDBJ whole genome shotgun (WGS) entry which is preliminary data.</text>
</comment>
<dbReference type="InterPro" id="IPR002711">
    <property type="entry name" value="HNH"/>
</dbReference>
<gene>
    <name evidence="3" type="ORF">J2Z20_003419</name>
</gene>
<reference evidence="3 4" key="1">
    <citation type="submission" date="2021-03" db="EMBL/GenBank/DDBJ databases">
        <title>Genomic Encyclopedia of Type Strains, Phase IV (KMG-IV): sequencing the most valuable type-strain genomes for metagenomic binning, comparative biology and taxonomic classification.</title>
        <authorList>
            <person name="Goeker M."/>
        </authorList>
    </citation>
    <scope>NUCLEOTIDE SEQUENCE [LARGE SCALE GENOMIC DNA]</scope>
    <source>
        <strain evidence="3 4">DSM 23491</strain>
    </source>
</reference>
<dbReference type="Proteomes" id="UP001519273">
    <property type="component" value="Unassembled WGS sequence"/>
</dbReference>
<feature type="region of interest" description="Disordered" evidence="1">
    <location>
        <begin position="94"/>
        <end position="117"/>
    </location>
</feature>
<evidence type="ECO:0000313" key="4">
    <source>
        <dbReference type="Proteomes" id="UP001519273"/>
    </source>
</evidence>
<dbReference type="Pfam" id="PF01844">
    <property type="entry name" value="HNH"/>
    <property type="match status" value="1"/>
</dbReference>
<evidence type="ECO:0000313" key="3">
    <source>
        <dbReference type="EMBL" id="MBP1938497.1"/>
    </source>
</evidence>
<protein>
    <submittedName>
        <fullName evidence="3">RNA polymerase-binding transcription factor DksA</fullName>
    </submittedName>
</protein>
<dbReference type="CDD" id="cd00085">
    <property type="entry name" value="HNHc"/>
    <property type="match status" value="1"/>
</dbReference>
<organism evidence="3 4">
    <name type="scientific">Paenibacillus sediminis</name>
    <dbReference type="NCBI Taxonomy" id="664909"/>
    <lineage>
        <taxon>Bacteria</taxon>
        <taxon>Bacillati</taxon>
        <taxon>Bacillota</taxon>
        <taxon>Bacilli</taxon>
        <taxon>Bacillales</taxon>
        <taxon>Paenibacillaceae</taxon>
        <taxon>Paenibacillus</taxon>
    </lineage>
</organism>
<dbReference type="RefSeq" id="WP_245252510.1">
    <property type="nucleotide sequence ID" value="NZ_CBCRVE010000009.1"/>
</dbReference>
<sequence length="228" mass="26819">MNKEDFVIWLRNNRSIKEYSINRYANAIPTISSEMKDYGINETDLFEITDTMLIDKILLHPEFLKRDKKGNRMYSSALKHLKTYIEQIRDEKSKPQDVTLAEDAPSEEQNDRGDLEYEEGKELLRLHKVRERDPKLIKDAKKRFIKLHGELFCEACGINFEKVYGERGKDFIEGHHKKPVSEMREGEKTKVEDIGMLCSNCHRMIHRIPMISIEELKKSIKLNWAGSF</sequence>
<keyword evidence="4" id="KW-1185">Reference proteome</keyword>
<accession>A0ABS4H889</accession>